<dbReference type="GO" id="GO:0006450">
    <property type="term" value="P:regulation of translational fidelity"/>
    <property type="evidence" value="ECO:0007669"/>
    <property type="project" value="TreeGrafter"/>
</dbReference>
<evidence type="ECO:0000259" key="15">
    <source>
        <dbReference type="PROSITE" id="PS51163"/>
    </source>
</evidence>
<dbReference type="GO" id="GO:0008033">
    <property type="term" value="P:tRNA processing"/>
    <property type="evidence" value="ECO:0007669"/>
    <property type="project" value="UniProtKB-KW"/>
</dbReference>
<gene>
    <name evidence="16" type="ORF">SAMN05444406_11312</name>
</gene>
<evidence type="ECO:0000313" key="17">
    <source>
        <dbReference type="Proteomes" id="UP000198577"/>
    </source>
</evidence>
<keyword evidence="5 13" id="KW-0963">Cytoplasm</keyword>
<keyword evidence="8 13" id="KW-0548">Nucleotidyltransferase</keyword>
<evidence type="ECO:0000256" key="12">
    <source>
        <dbReference type="ARBA" id="ARBA00048366"/>
    </source>
</evidence>
<dbReference type="RefSeq" id="WP_092282330.1">
    <property type="nucleotide sequence ID" value="NZ_FOXR01000013.1"/>
</dbReference>
<sequence>MRTRVLKINDVESDCSAILEAARLIQGGEVVAFPTETVYGLGANALDATAVQKIFEAKGRPGDNPLIVHISKRQDVDRLVRELPPAASTLMERFWPGPLTLILKKSHLIPDTVTAGLDTVAIRMPRHPVALRLIEYSGVPIAAPSANRSGHTSPTTAQHVLDDLDGRIPLILDGGKCQVGLESTVLDMTAEVPTILRPGGITYEMLTEVLGQVRVDASALKPLKEGQPVKSPGMKYAHYAPHAQVVVVRGELDQMVERINALAEEYIKQGMKVGILATHETKDYYKEGKVLVLGSRTQPAVMASNLFSALRQFDDLGVDVVFAEWIETKDEGLAIMNRMLRAAAFRVIDA</sequence>
<feature type="binding site" evidence="14">
    <location>
        <position position="145"/>
    </location>
    <ligand>
        <name>ATP</name>
        <dbReference type="ChEBI" id="CHEBI:30616"/>
    </ligand>
</feature>
<dbReference type="Proteomes" id="UP000198577">
    <property type="component" value="Unassembled WGS sequence"/>
</dbReference>
<feature type="binding site" evidence="14">
    <location>
        <position position="37"/>
    </location>
    <ligand>
        <name>L-threonine</name>
        <dbReference type="ChEBI" id="CHEBI:57926"/>
    </ligand>
</feature>
<dbReference type="Gene3D" id="3.90.870.10">
    <property type="entry name" value="DHBP synthase"/>
    <property type="match status" value="1"/>
</dbReference>
<dbReference type="NCBIfam" id="TIGR00057">
    <property type="entry name" value="L-threonylcarbamoyladenylate synthase"/>
    <property type="match status" value="1"/>
</dbReference>
<comment type="similarity">
    <text evidence="2 13">Belongs to the SUA5 family.</text>
</comment>
<evidence type="ECO:0000256" key="8">
    <source>
        <dbReference type="ARBA" id="ARBA00022695"/>
    </source>
</evidence>
<keyword evidence="10 13" id="KW-0067">ATP-binding</keyword>
<dbReference type="FunFam" id="3.90.870.10:FF:000008">
    <property type="entry name" value="Threonylcarbamoyl-AMP synthase"/>
    <property type="match status" value="1"/>
</dbReference>
<feature type="binding site" evidence="14">
    <location>
        <position position="143"/>
    </location>
    <ligand>
        <name>L-threonine</name>
        <dbReference type="ChEBI" id="CHEBI:57926"/>
    </ligand>
</feature>
<keyword evidence="17" id="KW-1185">Reference proteome</keyword>
<protein>
    <recommendedName>
        <fullName evidence="4 13">Threonylcarbamoyl-AMP synthase</fullName>
        <shortName evidence="13">TC-AMP synthase</shortName>
        <ecNumber evidence="3 13">2.7.7.87</ecNumber>
    </recommendedName>
    <alternativeName>
        <fullName evidence="11 13">L-threonylcarbamoyladenylate synthase</fullName>
    </alternativeName>
</protein>
<evidence type="ECO:0000256" key="1">
    <source>
        <dbReference type="ARBA" id="ARBA00004496"/>
    </source>
</evidence>
<dbReference type="InterPro" id="IPR050156">
    <property type="entry name" value="TC-AMP_synthase_SUA5"/>
</dbReference>
<feature type="binding site" evidence="14">
    <location>
        <position position="119"/>
    </location>
    <ligand>
        <name>ATP</name>
        <dbReference type="ChEBI" id="CHEBI:30616"/>
    </ligand>
</feature>
<comment type="catalytic activity">
    <reaction evidence="12 13">
        <text>L-threonine + hydrogencarbonate + ATP = L-threonylcarbamoyladenylate + diphosphate + H2O</text>
        <dbReference type="Rhea" id="RHEA:36407"/>
        <dbReference type="ChEBI" id="CHEBI:15377"/>
        <dbReference type="ChEBI" id="CHEBI:17544"/>
        <dbReference type="ChEBI" id="CHEBI:30616"/>
        <dbReference type="ChEBI" id="CHEBI:33019"/>
        <dbReference type="ChEBI" id="CHEBI:57926"/>
        <dbReference type="ChEBI" id="CHEBI:73682"/>
        <dbReference type="EC" id="2.7.7.87"/>
    </reaction>
</comment>
<evidence type="ECO:0000256" key="14">
    <source>
        <dbReference type="PIRSR" id="PIRSR004930-1"/>
    </source>
</evidence>
<comment type="function">
    <text evidence="13">Required for the formation of a threonylcarbamoyl group on adenosine at position 37 (t(6)A37) in tRNAs that read codons beginning with adenine.</text>
</comment>
<feature type="domain" description="YrdC-like" evidence="15">
    <location>
        <begin position="15"/>
        <end position="201"/>
    </location>
</feature>
<evidence type="ECO:0000256" key="11">
    <source>
        <dbReference type="ARBA" id="ARBA00029774"/>
    </source>
</evidence>
<feature type="binding site" evidence="14">
    <location>
        <position position="69"/>
    </location>
    <ligand>
        <name>L-threonine</name>
        <dbReference type="ChEBI" id="CHEBI:57926"/>
    </ligand>
</feature>
<feature type="binding site" evidence="14">
    <location>
        <position position="153"/>
    </location>
    <ligand>
        <name>ATP</name>
        <dbReference type="ChEBI" id="CHEBI:30616"/>
    </ligand>
</feature>
<evidence type="ECO:0000256" key="3">
    <source>
        <dbReference type="ARBA" id="ARBA00012584"/>
    </source>
</evidence>
<evidence type="ECO:0000256" key="4">
    <source>
        <dbReference type="ARBA" id="ARBA00015492"/>
    </source>
</evidence>
<dbReference type="SUPFAM" id="SSF55821">
    <property type="entry name" value="YrdC/RibB"/>
    <property type="match status" value="1"/>
</dbReference>
<dbReference type="GO" id="GO:0005737">
    <property type="term" value="C:cytoplasm"/>
    <property type="evidence" value="ECO:0007669"/>
    <property type="project" value="UniProtKB-SubCell"/>
</dbReference>
<dbReference type="PIRSF" id="PIRSF004930">
    <property type="entry name" value="Tln_factor_SUA5"/>
    <property type="match status" value="1"/>
</dbReference>
<dbReference type="PANTHER" id="PTHR17490:SF16">
    <property type="entry name" value="THREONYLCARBAMOYL-AMP SYNTHASE"/>
    <property type="match status" value="1"/>
</dbReference>
<dbReference type="STRING" id="937334.SAMN05444406_11312"/>
<dbReference type="InterPro" id="IPR006070">
    <property type="entry name" value="Sua5-like_dom"/>
</dbReference>
<accession>A0A1I5VWN4</accession>
<feature type="binding site" evidence="14">
    <location>
        <position position="197"/>
    </location>
    <ligand>
        <name>ATP</name>
        <dbReference type="ChEBI" id="CHEBI:30616"/>
    </ligand>
</feature>
<dbReference type="GO" id="GO:0003725">
    <property type="term" value="F:double-stranded RNA binding"/>
    <property type="evidence" value="ECO:0007669"/>
    <property type="project" value="UniProtKB-UniRule"/>
</dbReference>
<proteinExistence type="inferred from homology"/>
<dbReference type="AlphaFoldDB" id="A0A1I5VWN4"/>
<dbReference type="GO" id="GO:0000049">
    <property type="term" value="F:tRNA binding"/>
    <property type="evidence" value="ECO:0007669"/>
    <property type="project" value="TreeGrafter"/>
</dbReference>
<reference evidence="16 17" key="1">
    <citation type="submission" date="2016-10" db="EMBL/GenBank/DDBJ databases">
        <authorList>
            <person name="de Groot N.N."/>
        </authorList>
    </citation>
    <scope>NUCLEOTIDE SEQUENCE [LARGE SCALE GENOMIC DNA]</scope>
    <source>
        <strain evidence="16 17">DSM 20678</strain>
    </source>
</reference>
<dbReference type="PROSITE" id="PS51163">
    <property type="entry name" value="YRDC"/>
    <property type="match status" value="1"/>
</dbReference>
<evidence type="ECO:0000313" key="16">
    <source>
        <dbReference type="EMBL" id="SFQ11984.1"/>
    </source>
</evidence>
<dbReference type="OrthoDB" id="9814580at2"/>
<dbReference type="Pfam" id="PF01300">
    <property type="entry name" value="Sua5_yciO_yrdC"/>
    <property type="match status" value="1"/>
</dbReference>
<comment type="subcellular location">
    <subcellularLocation>
        <location evidence="1 13">Cytoplasm</location>
    </subcellularLocation>
</comment>
<evidence type="ECO:0000256" key="6">
    <source>
        <dbReference type="ARBA" id="ARBA00022679"/>
    </source>
</evidence>
<dbReference type="InterPro" id="IPR038385">
    <property type="entry name" value="Sua5/YwlC_C"/>
</dbReference>
<dbReference type="PANTHER" id="PTHR17490">
    <property type="entry name" value="SUA5"/>
    <property type="match status" value="1"/>
</dbReference>
<dbReference type="InterPro" id="IPR017945">
    <property type="entry name" value="DHBP_synth_RibB-like_a/b_dom"/>
</dbReference>
<name>A0A1I5VWN4_9FIRM</name>
<dbReference type="EMBL" id="FOXR01000013">
    <property type="protein sequence ID" value="SFQ11984.1"/>
    <property type="molecule type" value="Genomic_DNA"/>
</dbReference>
<feature type="binding site" evidence="14">
    <location>
        <position position="64"/>
    </location>
    <ligand>
        <name>ATP</name>
        <dbReference type="ChEBI" id="CHEBI:30616"/>
    </ligand>
</feature>
<evidence type="ECO:0000256" key="13">
    <source>
        <dbReference type="PIRNR" id="PIRNR004930"/>
    </source>
</evidence>
<evidence type="ECO:0000256" key="10">
    <source>
        <dbReference type="ARBA" id="ARBA00022840"/>
    </source>
</evidence>
<evidence type="ECO:0000256" key="2">
    <source>
        <dbReference type="ARBA" id="ARBA00007663"/>
    </source>
</evidence>
<dbReference type="EC" id="2.7.7.87" evidence="3 13"/>
<evidence type="ECO:0000256" key="7">
    <source>
        <dbReference type="ARBA" id="ARBA00022694"/>
    </source>
</evidence>
<evidence type="ECO:0000256" key="9">
    <source>
        <dbReference type="ARBA" id="ARBA00022741"/>
    </source>
</evidence>
<feature type="binding site" evidence="14">
    <location>
        <position position="60"/>
    </location>
    <ligand>
        <name>ATP</name>
        <dbReference type="ChEBI" id="CHEBI:30616"/>
    </ligand>
</feature>
<dbReference type="GO" id="GO:0005524">
    <property type="term" value="F:ATP binding"/>
    <property type="evidence" value="ECO:0007669"/>
    <property type="project" value="UniProtKB-UniRule"/>
</dbReference>
<evidence type="ECO:0000256" key="5">
    <source>
        <dbReference type="ARBA" id="ARBA00022490"/>
    </source>
</evidence>
<dbReference type="InterPro" id="IPR005145">
    <property type="entry name" value="Sua5_C"/>
</dbReference>
<feature type="binding site" evidence="14">
    <location>
        <position position="123"/>
    </location>
    <ligand>
        <name>L-threonine</name>
        <dbReference type="ChEBI" id="CHEBI:57926"/>
    </ligand>
</feature>
<dbReference type="Gene3D" id="3.40.50.11030">
    <property type="entry name" value="Threonylcarbamoyl-AMP synthase, C-terminal domain"/>
    <property type="match status" value="1"/>
</dbReference>
<dbReference type="InterPro" id="IPR010923">
    <property type="entry name" value="T(6)A37_SUA5"/>
</dbReference>
<keyword evidence="9 13" id="KW-0547">Nucleotide-binding</keyword>
<feature type="binding site" evidence="14">
    <location>
        <position position="183"/>
    </location>
    <ligand>
        <name>L-threonine</name>
        <dbReference type="ChEBI" id="CHEBI:57926"/>
    </ligand>
</feature>
<feature type="binding site" evidence="14">
    <location>
        <position position="239"/>
    </location>
    <ligand>
        <name>ATP</name>
        <dbReference type="ChEBI" id="CHEBI:30616"/>
    </ligand>
</feature>
<dbReference type="GO" id="GO:0061710">
    <property type="term" value="F:L-threonylcarbamoyladenylate synthase"/>
    <property type="evidence" value="ECO:0007669"/>
    <property type="project" value="UniProtKB-EC"/>
</dbReference>
<organism evidence="16 17">
    <name type="scientific">Caldicoprobacter faecalis</name>
    <dbReference type="NCBI Taxonomy" id="937334"/>
    <lineage>
        <taxon>Bacteria</taxon>
        <taxon>Bacillati</taxon>
        <taxon>Bacillota</taxon>
        <taxon>Clostridia</taxon>
        <taxon>Caldicoprobacterales</taxon>
        <taxon>Caldicoprobacteraceae</taxon>
        <taxon>Caldicoprobacter</taxon>
    </lineage>
</organism>
<dbReference type="Pfam" id="PF03481">
    <property type="entry name" value="Sua5_C"/>
    <property type="match status" value="1"/>
</dbReference>
<keyword evidence="7 13" id="KW-0819">tRNA processing</keyword>
<keyword evidence="6 13" id="KW-0808">Transferase</keyword>